<dbReference type="PANTHER" id="PTHR30055">
    <property type="entry name" value="HTH-TYPE TRANSCRIPTIONAL REGULATOR RUTR"/>
    <property type="match status" value="1"/>
</dbReference>
<dbReference type="EMBL" id="BMPD01000004">
    <property type="protein sequence ID" value="GGK71382.1"/>
    <property type="molecule type" value="Genomic_DNA"/>
</dbReference>
<dbReference type="SUPFAM" id="SSF46689">
    <property type="entry name" value="Homeodomain-like"/>
    <property type="match status" value="1"/>
</dbReference>
<dbReference type="OrthoDB" id="135877at2157"/>
<accession>A0A830ELZ4</accession>
<name>A0A830ELZ4_9EURY</name>
<evidence type="ECO:0000259" key="6">
    <source>
        <dbReference type="PROSITE" id="PS50977"/>
    </source>
</evidence>
<keyword evidence="3 5" id="KW-0238">DNA-binding</keyword>
<evidence type="ECO:0000313" key="7">
    <source>
        <dbReference type="EMBL" id="GGK71382.1"/>
    </source>
</evidence>
<evidence type="ECO:0000256" key="3">
    <source>
        <dbReference type="ARBA" id="ARBA00023125"/>
    </source>
</evidence>
<evidence type="ECO:0000256" key="1">
    <source>
        <dbReference type="ARBA" id="ARBA00022491"/>
    </source>
</evidence>
<protein>
    <submittedName>
        <fullName evidence="7">Transcriptional regulator</fullName>
    </submittedName>
</protein>
<dbReference type="SUPFAM" id="SSF48498">
    <property type="entry name" value="Tetracyclin repressor-like, C-terminal domain"/>
    <property type="match status" value="1"/>
</dbReference>
<dbReference type="InterPro" id="IPR039538">
    <property type="entry name" value="BetI_C"/>
</dbReference>
<dbReference type="InterPro" id="IPR001647">
    <property type="entry name" value="HTH_TetR"/>
</dbReference>
<dbReference type="Pfam" id="PF00440">
    <property type="entry name" value="TetR_N"/>
    <property type="match status" value="1"/>
</dbReference>
<sequence length="203" mass="23209">MTNEISFFENPEGTREEILEATFYALRQHGYAELTISKIGDEFGKSQSLIYHHYDNKDELLVDLLDYMLEQVENQVPLPNQSPEAYIEVIIDEIFGTSSNSDVEFSQAVIELRAQAAHDDDYNRLFRRSDDFIRKQIARVIQAGVDAGAFDVEDPSQTAALFHTVLVGIQAERITSDEDTIDDVRAEFRRYVEHCLLSESHAE</sequence>
<feature type="DNA-binding region" description="H-T-H motif" evidence="5">
    <location>
        <begin position="35"/>
        <end position="54"/>
    </location>
</feature>
<dbReference type="Pfam" id="PF13977">
    <property type="entry name" value="TetR_C_6"/>
    <property type="match status" value="1"/>
</dbReference>
<evidence type="ECO:0000256" key="4">
    <source>
        <dbReference type="ARBA" id="ARBA00023163"/>
    </source>
</evidence>
<feature type="domain" description="HTH tetR-type" evidence="6">
    <location>
        <begin position="12"/>
        <end position="72"/>
    </location>
</feature>
<dbReference type="InterPro" id="IPR050109">
    <property type="entry name" value="HTH-type_TetR-like_transc_reg"/>
</dbReference>
<comment type="caution">
    <text evidence="7">The sequence shown here is derived from an EMBL/GenBank/DDBJ whole genome shotgun (WGS) entry which is preliminary data.</text>
</comment>
<evidence type="ECO:0000256" key="5">
    <source>
        <dbReference type="PROSITE-ProRule" id="PRU00335"/>
    </source>
</evidence>
<dbReference type="RefSeq" id="WP_188978296.1">
    <property type="nucleotide sequence ID" value="NZ_BMPD01000004.1"/>
</dbReference>
<dbReference type="GO" id="GO:0000976">
    <property type="term" value="F:transcription cis-regulatory region binding"/>
    <property type="evidence" value="ECO:0007669"/>
    <property type="project" value="TreeGrafter"/>
</dbReference>
<evidence type="ECO:0000256" key="2">
    <source>
        <dbReference type="ARBA" id="ARBA00023015"/>
    </source>
</evidence>
<keyword evidence="2" id="KW-0805">Transcription regulation</keyword>
<gene>
    <name evidence="7" type="ORF">GCM10009067_24640</name>
</gene>
<dbReference type="InterPro" id="IPR036271">
    <property type="entry name" value="Tet_transcr_reg_TetR-rel_C_sf"/>
</dbReference>
<dbReference type="Proteomes" id="UP000614221">
    <property type="component" value="Unassembled WGS sequence"/>
</dbReference>
<dbReference type="AlphaFoldDB" id="A0A830ELZ4"/>
<dbReference type="InterPro" id="IPR009057">
    <property type="entry name" value="Homeodomain-like_sf"/>
</dbReference>
<evidence type="ECO:0000313" key="8">
    <source>
        <dbReference type="Proteomes" id="UP000614221"/>
    </source>
</evidence>
<dbReference type="PRINTS" id="PR00455">
    <property type="entry name" value="HTHTETR"/>
</dbReference>
<keyword evidence="1" id="KW-0678">Repressor</keyword>
<dbReference type="Gene3D" id="1.10.357.10">
    <property type="entry name" value="Tetracycline Repressor, domain 2"/>
    <property type="match status" value="1"/>
</dbReference>
<reference evidence="7" key="1">
    <citation type="journal article" date="2014" name="Int. J. Syst. Evol. Microbiol.">
        <title>Complete genome sequence of Corynebacterium casei LMG S-19264T (=DSM 44701T), isolated from a smear-ripened cheese.</title>
        <authorList>
            <consortium name="US DOE Joint Genome Institute (JGI-PGF)"/>
            <person name="Walter F."/>
            <person name="Albersmeier A."/>
            <person name="Kalinowski J."/>
            <person name="Ruckert C."/>
        </authorList>
    </citation>
    <scope>NUCLEOTIDE SEQUENCE</scope>
    <source>
        <strain evidence="7">JCM 19018</strain>
    </source>
</reference>
<dbReference type="GO" id="GO:0003700">
    <property type="term" value="F:DNA-binding transcription factor activity"/>
    <property type="evidence" value="ECO:0007669"/>
    <property type="project" value="TreeGrafter"/>
</dbReference>
<dbReference type="PROSITE" id="PS50977">
    <property type="entry name" value="HTH_TETR_2"/>
    <property type="match status" value="1"/>
</dbReference>
<dbReference type="PANTHER" id="PTHR30055:SF234">
    <property type="entry name" value="HTH-TYPE TRANSCRIPTIONAL REGULATOR BETI"/>
    <property type="match status" value="1"/>
</dbReference>
<reference evidence="7" key="2">
    <citation type="submission" date="2020-09" db="EMBL/GenBank/DDBJ databases">
        <authorList>
            <person name="Sun Q."/>
            <person name="Ohkuma M."/>
        </authorList>
    </citation>
    <scope>NUCLEOTIDE SEQUENCE</scope>
    <source>
        <strain evidence="7">JCM 19018</strain>
    </source>
</reference>
<proteinExistence type="predicted"/>
<keyword evidence="4" id="KW-0804">Transcription</keyword>
<organism evidence="7 8">
    <name type="scientific">Haloarcula sebkhae</name>
    <dbReference type="NCBI Taxonomy" id="932660"/>
    <lineage>
        <taxon>Archaea</taxon>
        <taxon>Methanobacteriati</taxon>
        <taxon>Methanobacteriota</taxon>
        <taxon>Stenosarchaea group</taxon>
        <taxon>Halobacteria</taxon>
        <taxon>Halobacteriales</taxon>
        <taxon>Haloarculaceae</taxon>
        <taxon>Haloarcula</taxon>
    </lineage>
</organism>